<accession>A0A1L9PR92</accession>
<evidence type="ECO:0000313" key="1">
    <source>
        <dbReference type="EMBL" id="OJJ04040.1"/>
    </source>
</evidence>
<dbReference type="EMBL" id="KV878131">
    <property type="protein sequence ID" value="OJJ04040.1"/>
    <property type="molecule type" value="Genomic_DNA"/>
</dbReference>
<dbReference type="Gene3D" id="1.20.120.1060">
    <property type="match status" value="1"/>
</dbReference>
<dbReference type="RefSeq" id="XP_040669802.1">
    <property type="nucleotide sequence ID" value="XM_040814910.1"/>
</dbReference>
<dbReference type="AlphaFoldDB" id="A0A1L9PR92"/>
<keyword evidence="2" id="KW-1185">Reference proteome</keyword>
<dbReference type="InterPro" id="IPR025533">
    <property type="entry name" value="DUF4419"/>
</dbReference>
<sequence length="381" mass="42496">MPVTLATAKHPPRAWPESAASSAEELFQHSCSDEYSQSQGVIQSSLSDSFLETSHVSSSKHGFVWAVVHAYNRHLNLTIRPEDVWFSILTELNFYINANAEDLRSFFVAHEGQKELETFEGGTIETADFGKIALKFTKLIEENVVDRELRDWIMPDFSTTTESDSVVAAVLMMGALQEYFSYKATFLCGIPSVTLLGERADWERMITRLDKLQQLGDEPARFAQLLRPILNYFVLSFDSPESPDVLDFWGRCAERHGGSGIDQLTGWVSAFIFWNKQGNLLYREQIHPVSSPEFVARNTDLGLHDVLARRVDTDRIPPGFASVPITIDDNGNIIDAAMVAGLVGIQARSSGAILETGETGLDNIQPVSGWWIYEKKGENGN</sequence>
<dbReference type="GeneID" id="63730421"/>
<name>A0A1L9PR92_ASPVE</name>
<dbReference type="PANTHER" id="PTHR31252:SF11">
    <property type="entry name" value="DUF4419 DOMAIN-CONTAINING PROTEIN"/>
    <property type="match status" value="1"/>
</dbReference>
<dbReference type="PANTHER" id="PTHR31252">
    <property type="entry name" value="DUF4419 DOMAIN-CONTAINING PROTEIN"/>
    <property type="match status" value="1"/>
</dbReference>
<dbReference type="Proteomes" id="UP000184073">
    <property type="component" value="Unassembled WGS sequence"/>
</dbReference>
<dbReference type="Pfam" id="PF14388">
    <property type="entry name" value="DUF4419"/>
    <property type="match status" value="1"/>
</dbReference>
<reference evidence="2" key="1">
    <citation type="journal article" date="2017" name="Genome Biol.">
        <title>Comparative genomics reveals high biological diversity and specific adaptations in the industrially and medically important fungal genus Aspergillus.</title>
        <authorList>
            <person name="de Vries R.P."/>
            <person name="Riley R."/>
            <person name="Wiebenga A."/>
            <person name="Aguilar-Osorio G."/>
            <person name="Amillis S."/>
            <person name="Uchima C.A."/>
            <person name="Anderluh G."/>
            <person name="Asadollahi M."/>
            <person name="Askin M."/>
            <person name="Barry K."/>
            <person name="Battaglia E."/>
            <person name="Bayram O."/>
            <person name="Benocci T."/>
            <person name="Braus-Stromeyer S.A."/>
            <person name="Caldana C."/>
            <person name="Canovas D."/>
            <person name="Cerqueira G.C."/>
            <person name="Chen F."/>
            <person name="Chen W."/>
            <person name="Choi C."/>
            <person name="Clum A."/>
            <person name="Dos Santos R.A."/>
            <person name="Damasio A.R."/>
            <person name="Diallinas G."/>
            <person name="Emri T."/>
            <person name="Fekete E."/>
            <person name="Flipphi M."/>
            <person name="Freyberg S."/>
            <person name="Gallo A."/>
            <person name="Gournas C."/>
            <person name="Habgood R."/>
            <person name="Hainaut M."/>
            <person name="Harispe M.L."/>
            <person name="Henrissat B."/>
            <person name="Hilden K.S."/>
            <person name="Hope R."/>
            <person name="Hossain A."/>
            <person name="Karabika E."/>
            <person name="Karaffa L."/>
            <person name="Karanyi Z."/>
            <person name="Krasevec N."/>
            <person name="Kuo A."/>
            <person name="Kusch H."/>
            <person name="LaButti K."/>
            <person name="Lagendijk E.L."/>
            <person name="Lapidus A."/>
            <person name="Levasseur A."/>
            <person name="Lindquist E."/>
            <person name="Lipzen A."/>
            <person name="Logrieco A.F."/>
            <person name="MacCabe A."/>
            <person name="Maekelae M.R."/>
            <person name="Malavazi I."/>
            <person name="Melin P."/>
            <person name="Meyer V."/>
            <person name="Mielnichuk N."/>
            <person name="Miskei M."/>
            <person name="Molnar A.P."/>
            <person name="Mule G."/>
            <person name="Ngan C.Y."/>
            <person name="Orejas M."/>
            <person name="Orosz E."/>
            <person name="Ouedraogo J.P."/>
            <person name="Overkamp K.M."/>
            <person name="Park H.-S."/>
            <person name="Perrone G."/>
            <person name="Piumi F."/>
            <person name="Punt P.J."/>
            <person name="Ram A.F."/>
            <person name="Ramon A."/>
            <person name="Rauscher S."/>
            <person name="Record E."/>
            <person name="Riano-Pachon D.M."/>
            <person name="Robert V."/>
            <person name="Roehrig J."/>
            <person name="Ruller R."/>
            <person name="Salamov A."/>
            <person name="Salih N.S."/>
            <person name="Samson R.A."/>
            <person name="Sandor E."/>
            <person name="Sanguinetti M."/>
            <person name="Schuetze T."/>
            <person name="Sepcic K."/>
            <person name="Shelest E."/>
            <person name="Sherlock G."/>
            <person name="Sophianopoulou V."/>
            <person name="Squina F.M."/>
            <person name="Sun H."/>
            <person name="Susca A."/>
            <person name="Todd R.B."/>
            <person name="Tsang A."/>
            <person name="Unkles S.E."/>
            <person name="van de Wiele N."/>
            <person name="van Rossen-Uffink D."/>
            <person name="Oliveira J.V."/>
            <person name="Vesth T.C."/>
            <person name="Visser J."/>
            <person name="Yu J.-H."/>
            <person name="Zhou M."/>
            <person name="Andersen M.R."/>
            <person name="Archer D.B."/>
            <person name="Baker S.E."/>
            <person name="Benoit I."/>
            <person name="Brakhage A.A."/>
            <person name="Braus G.H."/>
            <person name="Fischer R."/>
            <person name="Frisvad J.C."/>
            <person name="Goldman G.H."/>
            <person name="Houbraken J."/>
            <person name="Oakley B."/>
            <person name="Pocsi I."/>
            <person name="Scazzocchio C."/>
            <person name="Seiboth B."/>
            <person name="vanKuyk P.A."/>
            <person name="Wortman J."/>
            <person name="Dyer P.S."/>
            <person name="Grigoriev I.V."/>
        </authorList>
    </citation>
    <scope>NUCLEOTIDE SEQUENCE [LARGE SCALE GENOMIC DNA]</scope>
    <source>
        <strain evidence="2">CBS 583.65</strain>
    </source>
</reference>
<dbReference type="VEuPathDB" id="FungiDB:ASPVEDRAFT_54286"/>
<proteinExistence type="predicted"/>
<gene>
    <name evidence="1" type="ORF">ASPVEDRAFT_54286</name>
</gene>
<dbReference type="OrthoDB" id="9978173at2759"/>
<evidence type="ECO:0008006" key="3">
    <source>
        <dbReference type="Google" id="ProtNLM"/>
    </source>
</evidence>
<organism evidence="1 2">
    <name type="scientific">Aspergillus versicolor CBS 583.65</name>
    <dbReference type="NCBI Taxonomy" id="1036611"/>
    <lineage>
        <taxon>Eukaryota</taxon>
        <taxon>Fungi</taxon>
        <taxon>Dikarya</taxon>
        <taxon>Ascomycota</taxon>
        <taxon>Pezizomycotina</taxon>
        <taxon>Eurotiomycetes</taxon>
        <taxon>Eurotiomycetidae</taxon>
        <taxon>Eurotiales</taxon>
        <taxon>Aspergillaceae</taxon>
        <taxon>Aspergillus</taxon>
        <taxon>Aspergillus subgen. Nidulantes</taxon>
    </lineage>
</organism>
<dbReference type="STRING" id="1036611.A0A1L9PR92"/>
<evidence type="ECO:0000313" key="2">
    <source>
        <dbReference type="Proteomes" id="UP000184073"/>
    </source>
</evidence>
<protein>
    <recommendedName>
        <fullName evidence="3">DUF4419 domain-containing protein</fullName>
    </recommendedName>
</protein>